<dbReference type="InterPro" id="IPR001328">
    <property type="entry name" value="Pept_tRNA_hydro"/>
</dbReference>
<evidence type="ECO:0000256" key="1">
    <source>
        <dbReference type="ARBA" id="ARBA00022555"/>
    </source>
</evidence>
<dbReference type="PANTHER" id="PTHR17224">
    <property type="entry name" value="PEPTIDYL-TRNA HYDROLASE"/>
    <property type="match status" value="1"/>
</dbReference>
<reference evidence="5" key="1">
    <citation type="journal article" date="2020" name="mSystems">
        <title>Genome- and Community-Level Interaction Insights into Carbon Utilization and Element Cycling Functions of Hydrothermarchaeota in Hydrothermal Sediment.</title>
        <authorList>
            <person name="Zhou Z."/>
            <person name="Liu Y."/>
            <person name="Xu W."/>
            <person name="Pan J."/>
            <person name="Luo Z.H."/>
            <person name="Li M."/>
        </authorList>
    </citation>
    <scope>NUCLEOTIDE SEQUENCE [LARGE SCALE GENOMIC DNA]</scope>
    <source>
        <strain evidence="5">SpSt-855</strain>
    </source>
</reference>
<evidence type="ECO:0000256" key="4">
    <source>
        <dbReference type="HAMAP-Rule" id="MF_00083"/>
    </source>
</evidence>
<dbReference type="GO" id="GO:0072344">
    <property type="term" value="P:rescue of stalled ribosome"/>
    <property type="evidence" value="ECO:0007669"/>
    <property type="project" value="UniProtKB-UniRule"/>
</dbReference>
<evidence type="ECO:0000256" key="2">
    <source>
        <dbReference type="ARBA" id="ARBA00022801"/>
    </source>
</evidence>
<dbReference type="EMBL" id="DTKL01000018">
    <property type="protein sequence ID" value="HGY93724.1"/>
    <property type="molecule type" value="Genomic_DNA"/>
</dbReference>
<dbReference type="CDD" id="cd00462">
    <property type="entry name" value="PTH"/>
    <property type="match status" value="1"/>
</dbReference>
<feature type="binding site" evidence="4">
    <location>
        <position position="66"/>
    </location>
    <ligand>
        <name>tRNA</name>
        <dbReference type="ChEBI" id="CHEBI:17843"/>
    </ligand>
</feature>
<feature type="site" description="Discriminates between blocked and unblocked aminoacyl-tRNA" evidence="4">
    <location>
        <position position="9"/>
    </location>
</feature>
<keyword evidence="4" id="KW-0963">Cytoplasm</keyword>
<name>A0A7V4XRA2_9BACT</name>
<comment type="caution">
    <text evidence="5">The sequence shown here is derived from an EMBL/GenBank/DDBJ whole genome shotgun (WGS) entry which is preliminary data.</text>
</comment>
<evidence type="ECO:0000313" key="5">
    <source>
        <dbReference type="EMBL" id="HGY93724.1"/>
    </source>
</evidence>
<dbReference type="InterPro" id="IPR036416">
    <property type="entry name" value="Pept_tRNA_hydro_sf"/>
</dbReference>
<dbReference type="AlphaFoldDB" id="A0A7V4XRA2"/>
<dbReference type="PANTHER" id="PTHR17224:SF1">
    <property type="entry name" value="PEPTIDYL-TRNA HYDROLASE"/>
    <property type="match status" value="1"/>
</dbReference>
<comment type="subunit">
    <text evidence="4">Monomer.</text>
</comment>
<dbReference type="GO" id="GO:0004045">
    <property type="term" value="F:peptidyl-tRNA hydrolase activity"/>
    <property type="evidence" value="ECO:0007669"/>
    <property type="project" value="UniProtKB-UniRule"/>
</dbReference>
<comment type="function">
    <text evidence="4">Hydrolyzes ribosome-free peptidyl-tRNAs (with 1 or more amino acids incorporated), which drop off the ribosome during protein synthesis, or as a result of ribosome stalling.</text>
</comment>
<dbReference type="SUPFAM" id="SSF53178">
    <property type="entry name" value="Peptidyl-tRNA hydrolase-like"/>
    <property type="match status" value="1"/>
</dbReference>
<organism evidence="5">
    <name type="scientific">Acidobacterium capsulatum</name>
    <dbReference type="NCBI Taxonomy" id="33075"/>
    <lineage>
        <taxon>Bacteria</taxon>
        <taxon>Pseudomonadati</taxon>
        <taxon>Acidobacteriota</taxon>
        <taxon>Terriglobia</taxon>
        <taxon>Terriglobales</taxon>
        <taxon>Acidobacteriaceae</taxon>
        <taxon>Acidobacterium</taxon>
    </lineage>
</organism>
<comment type="subcellular location">
    <subcellularLocation>
        <location evidence="4">Cytoplasm</location>
    </subcellularLocation>
</comment>
<dbReference type="Pfam" id="PF01195">
    <property type="entry name" value="Pept_tRNA_hydro"/>
    <property type="match status" value="1"/>
</dbReference>
<keyword evidence="1 4" id="KW-0820">tRNA-binding</keyword>
<dbReference type="GO" id="GO:0005737">
    <property type="term" value="C:cytoplasm"/>
    <property type="evidence" value="ECO:0007669"/>
    <property type="project" value="UniProtKB-SubCell"/>
</dbReference>
<protein>
    <recommendedName>
        <fullName evidence="4">Peptidyl-tRNA hydrolase</fullName>
        <shortName evidence="4">Pth</shortName>
        <ecNumber evidence="4">3.1.1.29</ecNumber>
    </recommendedName>
</protein>
<proteinExistence type="inferred from homology"/>
<feature type="binding site" evidence="4">
    <location>
        <position position="113"/>
    </location>
    <ligand>
        <name>tRNA</name>
        <dbReference type="ChEBI" id="CHEBI:17843"/>
    </ligand>
</feature>
<evidence type="ECO:0000256" key="3">
    <source>
        <dbReference type="ARBA" id="ARBA00022884"/>
    </source>
</evidence>
<comment type="catalytic activity">
    <reaction evidence="4">
        <text>an N-acyl-L-alpha-aminoacyl-tRNA + H2O = an N-acyl-L-amino acid + a tRNA + H(+)</text>
        <dbReference type="Rhea" id="RHEA:54448"/>
        <dbReference type="Rhea" id="RHEA-COMP:10123"/>
        <dbReference type="Rhea" id="RHEA-COMP:13883"/>
        <dbReference type="ChEBI" id="CHEBI:15377"/>
        <dbReference type="ChEBI" id="CHEBI:15378"/>
        <dbReference type="ChEBI" id="CHEBI:59874"/>
        <dbReference type="ChEBI" id="CHEBI:78442"/>
        <dbReference type="ChEBI" id="CHEBI:138191"/>
        <dbReference type="EC" id="3.1.1.29"/>
    </reaction>
</comment>
<keyword evidence="3 4" id="KW-0694">RNA-binding</keyword>
<feature type="binding site" evidence="4">
    <location>
        <position position="14"/>
    </location>
    <ligand>
        <name>tRNA</name>
        <dbReference type="ChEBI" id="CHEBI:17843"/>
    </ligand>
</feature>
<dbReference type="EC" id="3.1.1.29" evidence="4"/>
<dbReference type="GO" id="GO:0000049">
    <property type="term" value="F:tRNA binding"/>
    <property type="evidence" value="ECO:0007669"/>
    <property type="project" value="UniProtKB-UniRule"/>
</dbReference>
<feature type="site" description="Stabilizes the basic form of H active site to accept a proton" evidence="4">
    <location>
        <position position="92"/>
    </location>
</feature>
<comment type="similarity">
    <text evidence="4">Belongs to the PTH family.</text>
</comment>
<feature type="active site" description="Proton acceptor" evidence="4">
    <location>
        <position position="19"/>
    </location>
</feature>
<comment type="function">
    <text evidence="4">Catalyzes the release of premature peptidyl moieties from peptidyl-tRNA molecules trapped in stalled 50S ribosomal subunits, and thus maintains levels of free tRNAs and 50S ribosomes.</text>
</comment>
<keyword evidence="2 4" id="KW-0378">Hydrolase</keyword>
<sequence length="198" mass="21240">MFLVVGLGNPGIEYQFTPHNAGFLAVDAIAAEHNAVVSNRRCQALTGRIQLGGCEVILAKPETYMNLSGVAVSALVREFNADPVRDLLVLYDELDLPIGSIRVRERGSPASHNGARSICSALGTEDWPRVRIGVGPSGEADLFRKGKNYLLTPMRKADLATLDGALERTARAVETVVARGIGVAMNEFNRRDNNGPAA</sequence>
<dbReference type="GO" id="GO:0006515">
    <property type="term" value="P:protein quality control for misfolded or incompletely synthesized proteins"/>
    <property type="evidence" value="ECO:0007669"/>
    <property type="project" value="UniProtKB-UniRule"/>
</dbReference>
<accession>A0A7V4XRA2</accession>
<dbReference type="NCBIfam" id="TIGR00447">
    <property type="entry name" value="pth"/>
    <property type="match status" value="1"/>
</dbReference>
<dbReference type="HAMAP" id="MF_00083">
    <property type="entry name" value="Pept_tRNA_hydro_bact"/>
    <property type="match status" value="1"/>
</dbReference>
<dbReference type="Gene3D" id="3.40.50.1470">
    <property type="entry name" value="Peptidyl-tRNA hydrolase"/>
    <property type="match status" value="1"/>
</dbReference>
<gene>
    <name evidence="4" type="primary">pth</name>
    <name evidence="5" type="ORF">ENW50_03405</name>
</gene>
<feature type="binding site" evidence="4">
    <location>
        <position position="64"/>
    </location>
    <ligand>
        <name>tRNA</name>
        <dbReference type="ChEBI" id="CHEBI:17843"/>
    </ligand>
</feature>